<evidence type="ECO:0000256" key="1">
    <source>
        <dbReference type="SAM" id="MobiDB-lite"/>
    </source>
</evidence>
<feature type="region of interest" description="Disordered" evidence="1">
    <location>
        <begin position="635"/>
        <end position="657"/>
    </location>
</feature>
<evidence type="ECO:0000313" key="2">
    <source>
        <dbReference type="EMBL" id="GFR32198.1"/>
    </source>
</evidence>
<comment type="caution">
    <text evidence="2">The sequence shown here is derived from an EMBL/GenBank/DDBJ whole genome shotgun (WGS) entry which is preliminary data.</text>
</comment>
<evidence type="ECO:0000313" key="3">
    <source>
        <dbReference type="Proteomes" id="UP000887116"/>
    </source>
</evidence>
<proteinExistence type="predicted"/>
<dbReference type="EMBL" id="BMAO01039547">
    <property type="protein sequence ID" value="GFR32198.1"/>
    <property type="molecule type" value="Genomic_DNA"/>
</dbReference>
<feature type="region of interest" description="Disordered" evidence="1">
    <location>
        <begin position="944"/>
        <end position="967"/>
    </location>
</feature>
<gene>
    <name evidence="2" type="primary">AVEN_260274_1</name>
    <name evidence="2" type="ORF">TNCT_132091</name>
</gene>
<dbReference type="Proteomes" id="UP000887116">
    <property type="component" value="Unassembled WGS sequence"/>
</dbReference>
<reference evidence="2" key="1">
    <citation type="submission" date="2020-07" db="EMBL/GenBank/DDBJ databases">
        <title>Multicomponent nature underlies the extraordinary mechanical properties of spider dragline silk.</title>
        <authorList>
            <person name="Kono N."/>
            <person name="Nakamura H."/>
            <person name="Mori M."/>
            <person name="Yoshida Y."/>
            <person name="Ohtoshi R."/>
            <person name="Malay A.D."/>
            <person name="Moran D.A.P."/>
            <person name="Tomita M."/>
            <person name="Numata K."/>
            <person name="Arakawa K."/>
        </authorList>
    </citation>
    <scope>NUCLEOTIDE SEQUENCE</scope>
</reference>
<feature type="compositionally biased region" description="Low complexity" evidence="1">
    <location>
        <begin position="952"/>
        <end position="963"/>
    </location>
</feature>
<feature type="compositionally biased region" description="Low complexity" evidence="1">
    <location>
        <begin position="465"/>
        <end position="476"/>
    </location>
</feature>
<dbReference type="Gene3D" id="3.40.50.300">
    <property type="entry name" value="P-loop containing nucleotide triphosphate hydrolases"/>
    <property type="match status" value="1"/>
</dbReference>
<organism evidence="2 3">
    <name type="scientific">Trichonephila clavata</name>
    <name type="common">Joro spider</name>
    <name type="synonym">Nephila clavata</name>
    <dbReference type="NCBI Taxonomy" id="2740835"/>
    <lineage>
        <taxon>Eukaryota</taxon>
        <taxon>Metazoa</taxon>
        <taxon>Ecdysozoa</taxon>
        <taxon>Arthropoda</taxon>
        <taxon>Chelicerata</taxon>
        <taxon>Arachnida</taxon>
        <taxon>Araneae</taxon>
        <taxon>Araneomorphae</taxon>
        <taxon>Entelegynae</taxon>
        <taxon>Araneoidea</taxon>
        <taxon>Nephilidae</taxon>
        <taxon>Trichonephila</taxon>
    </lineage>
</organism>
<protein>
    <submittedName>
        <fullName evidence="2">Uncharacterized protein</fullName>
    </submittedName>
</protein>
<feature type="compositionally biased region" description="Basic and acidic residues" evidence="1">
    <location>
        <begin position="96"/>
        <end position="107"/>
    </location>
</feature>
<feature type="compositionally biased region" description="Polar residues" evidence="1">
    <location>
        <begin position="858"/>
        <end position="869"/>
    </location>
</feature>
<dbReference type="InterPro" id="IPR027417">
    <property type="entry name" value="P-loop_NTPase"/>
</dbReference>
<feature type="region of interest" description="Disordered" evidence="1">
    <location>
        <begin position="858"/>
        <end position="880"/>
    </location>
</feature>
<feature type="region of interest" description="Disordered" evidence="1">
    <location>
        <begin position="1"/>
        <end position="127"/>
    </location>
</feature>
<feature type="region of interest" description="Disordered" evidence="1">
    <location>
        <begin position="463"/>
        <end position="494"/>
    </location>
</feature>
<feature type="compositionally biased region" description="Basic residues" evidence="1">
    <location>
        <begin position="8"/>
        <end position="18"/>
    </location>
</feature>
<dbReference type="OrthoDB" id="6437886at2759"/>
<sequence length="1425" mass="160717">MPKNPWNYRKRKRSKKNKSKESDTASTTADRISEENVFKNQSEEETEWEDFTSPTSTTLLRASSKKRNNPVTKKIKIEPSDSVVPETVPEINTDETPNKNIKEELPVEKIPPNIQKNTGNESSENTEKVLDECSVVEKPMPVIEVAKKIKIEPSDSIVPETVPEINTEETPNKNIKEELLVEKIPPNIQKNTDNESSENTEKVLDECTVVEKPKQVIKFEVIDLTDETTDAASMCTETINSADKLSNFEKSCDKVNTVCQYTATVHVKTEQDIVSANLELPSIVSSNDSNEDPAWKNSNVCEKSCNKVNTVCQSDIICVKTKQNIASASHELSSSVSSRNDSSEDPVWKNSIFSVERSISRVNSTAGNPPYDDKAPFSAPLLSYVKKHTLLEEISKLKLLLNKIVDKQKKNENLLENPETERRDTSEYSYFLERVESPVFNFEEESLDEEKIEYLTLGKSTPNKSLDLNDLSSNSSRMLGTRKSDSNSFSSLEPDSKKARYSLDLNLSNASQNIENTSSTSSDKVDLNPASRFDSSMEIGDLSVEYYLGSENCSLVEKKLSFAGAPKIDEQPNFSKLELLNIINNVKETNSSNNKSGIVSLNGDRGHGFSSVNIKSSVDGKSKYGAAISQNTLSNETSVNRNNKKVLAASPQDGRYENPLKRKKQLEETVDSSSKIKKLNMKEYWKKIQKRESSRDPRVKASPLAPVVSSAHYISNNSPTDSSFGSYSPSVAYESMHTPLNTFSNDGIQSFSPTLSGNWDFPMQDTNANPTFEANTIQCDLNIPNSVAATTSNDPSQNFPSVSSLISGNTGYLQSILNSAYDHPTTENTGIPGITDTLSTFHSTLSTPLSSSYFLQNQDSRQSNQQFSNSKRHENKVTNRKALLPTPHFLDNTMPFNSHSQVSSSLIDVPLEDKTGRVIDPHISSFISSFPNVHLTRIDDYTSDTSSMKLPSTPESSASNSSSDTPKRIPDLNFENLLPYNLKKDIGVRYICTNDVYLIIIEWNIDTILSSHDKAISFIKFSHVRNVYDNALQYYNTYFPLLLQECWNRLYVSLKKQYKKERFDFLCKINNYEPKKNYVSVSCDCVFPSSNGDNIPKDGNIILVQFASRLTGSIKMLGYVYYSATRQYSHRHDRDHETVRFVTIDEREKLMKMKFSFYIVFNDSSINDQELIQIMRLTNIKKVLMQNDALRGLSKSCLRDSILNPLHHSVRMINLPKRPDSVDFDTVIKDMFWSLKRDIPQLVLLKASDNTDTYLTVMQLLDVILKTDKSGKTLLCVKQDFINTMGQILLQSFKNVIIINREKEKLSEELYSRVFDVMVSNLQHDGYLDENSAKSQVFKESNVILAATNACFYEDIHCLSKDLNNCIVHEAHIFPEPEAILPLKYRVRHLYLIGNPGEKCATVHSKAAIGYGYDKSLFNRIYNMT</sequence>
<accession>A0A8X6JN36</accession>
<feature type="compositionally biased region" description="Polar residues" evidence="1">
    <location>
        <begin position="52"/>
        <end position="61"/>
    </location>
</feature>
<feature type="compositionally biased region" description="Polar residues" evidence="1">
    <location>
        <begin position="114"/>
        <end position="123"/>
    </location>
</feature>
<keyword evidence="3" id="KW-1185">Reference proteome</keyword>
<name>A0A8X6JN36_TRICU</name>